<feature type="compositionally biased region" description="Low complexity" evidence="8">
    <location>
        <begin position="331"/>
        <end position="347"/>
    </location>
</feature>
<dbReference type="InterPro" id="IPR001314">
    <property type="entry name" value="Peptidase_S1A"/>
</dbReference>
<dbReference type="InterPro" id="IPR009003">
    <property type="entry name" value="Peptidase_S1_PA"/>
</dbReference>
<dbReference type="AlphaFoldDB" id="A0A8F2D8L2"/>
<keyword evidence="4 7" id="KW-0378">Hydrolase</keyword>
<dbReference type="SMART" id="SM00020">
    <property type="entry name" value="Tryp_SPc"/>
    <property type="match status" value="1"/>
</dbReference>
<evidence type="ECO:0000259" key="10">
    <source>
        <dbReference type="PROSITE" id="PS50240"/>
    </source>
</evidence>
<feature type="region of interest" description="Disordered" evidence="8">
    <location>
        <begin position="331"/>
        <end position="352"/>
    </location>
</feature>
<sequence length="387" mass="42190">MLIKFAILKFGCFISSIACTTLELKIIGGIEVKDRSKFSYQAYILYNNFFPYCGATIITEKHVLTAAHCCFVIETEQIKPSEAAVVTGNLQLGDRTNLKQVKNVFVHDYYDYVTMNYDIAILEILDTFKPWTNNIRPIDLNKKHINSGTCIVSGWGTTLAGRNYMNNELMYAEVPIVDFEVCKSSYSSENINLYKNKICAGIAGKDSCQGDSGGPLVCSGTLTGLVSFGIDCAHENFPGVYTDVAKYLNWIENYTSSAIDSQPITLDTVILTAHLESSTVKLRVSSTYPTIQANTSSGSVSTTVGLINTRSTVTSAREDATKQPNIASSSIVPTTVSSSNTRSTLTSTREDTTEPANTVVIPLLSSGANKAVLLIIFLLLSHILLLI</sequence>
<protein>
    <submittedName>
        <fullName evidence="11">Trypsin-like serine peptidase</fullName>
    </submittedName>
</protein>
<evidence type="ECO:0000256" key="3">
    <source>
        <dbReference type="ARBA" id="ARBA00022670"/>
    </source>
</evidence>
<dbReference type="FunFam" id="2.40.10.10:FF:000068">
    <property type="entry name" value="transmembrane protease serine 2"/>
    <property type="match status" value="1"/>
</dbReference>
<keyword evidence="3 7" id="KW-0645">Protease</keyword>
<keyword evidence="5 7" id="KW-0720">Serine protease</keyword>
<dbReference type="PANTHER" id="PTHR24276:SF91">
    <property type="entry name" value="AT26814P-RELATED"/>
    <property type="match status" value="1"/>
</dbReference>
<dbReference type="InterPro" id="IPR033116">
    <property type="entry name" value="TRYPSIN_SER"/>
</dbReference>
<evidence type="ECO:0000256" key="2">
    <source>
        <dbReference type="ARBA" id="ARBA00007664"/>
    </source>
</evidence>
<organism evidence="11">
    <name type="scientific">Tenebrio molitor</name>
    <name type="common">Yellow mealworm beetle</name>
    <dbReference type="NCBI Taxonomy" id="7067"/>
    <lineage>
        <taxon>Eukaryota</taxon>
        <taxon>Metazoa</taxon>
        <taxon>Ecdysozoa</taxon>
        <taxon>Arthropoda</taxon>
        <taxon>Hexapoda</taxon>
        <taxon>Insecta</taxon>
        <taxon>Pterygota</taxon>
        <taxon>Neoptera</taxon>
        <taxon>Endopterygota</taxon>
        <taxon>Coleoptera</taxon>
        <taxon>Polyphaga</taxon>
        <taxon>Cucujiformia</taxon>
        <taxon>Tenebrionidae</taxon>
        <taxon>Tenebrio</taxon>
    </lineage>
</organism>
<keyword evidence="9" id="KW-0732">Signal</keyword>
<evidence type="ECO:0000313" key="11">
    <source>
        <dbReference type="EMBL" id="QWS65019.1"/>
    </source>
</evidence>
<feature type="chain" id="PRO_5034303630" evidence="9">
    <location>
        <begin position="20"/>
        <end position="387"/>
    </location>
</feature>
<dbReference type="GO" id="GO:0006508">
    <property type="term" value="P:proteolysis"/>
    <property type="evidence" value="ECO:0007669"/>
    <property type="project" value="UniProtKB-KW"/>
</dbReference>
<dbReference type="InterPro" id="IPR018114">
    <property type="entry name" value="TRYPSIN_HIS"/>
</dbReference>
<comment type="similarity">
    <text evidence="2">Belongs to the peptidase S1 family.</text>
</comment>
<dbReference type="PROSITE" id="PS00135">
    <property type="entry name" value="TRYPSIN_SER"/>
    <property type="match status" value="1"/>
</dbReference>
<dbReference type="InterPro" id="IPR001254">
    <property type="entry name" value="Trypsin_dom"/>
</dbReference>
<evidence type="ECO:0000256" key="9">
    <source>
        <dbReference type="SAM" id="SignalP"/>
    </source>
</evidence>
<evidence type="ECO:0000256" key="8">
    <source>
        <dbReference type="SAM" id="MobiDB-lite"/>
    </source>
</evidence>
<accession>A0A8F2D8L2</accession>
<keyword evidence="6" id="KW-1015">Disulfide bond</keyword>
<dbReference type="CDD" id="cd00190">
    <property type="entry name" value="Tryp_SPc"/>
    <property type="match status" value="1"/>
</dbReference>
<dbReference type="InterPro" id="IPR043504">
    <property type="entry name" value="Peptidase_S1_PA_chymotrypsin"/>
</dbReference>
<dbReference type="FunFam" id="2.40.10.10:FF:000036">
    <property type="entry name" value="Trypsin beta"/>
    <property type="match status" value="1"/>
</dbReference>
<feature type="domain" description="Peptidase S1" evidence="10">
    <location>
        <begin position="26"/>
        <end position="256"/>
    </location>
</feature>
<dbReference type="PROSITE" id="PS50240">
    <property type="entry name" value="TRYPSIN_DOM"/>
    <property type="match status" value="1"/>
</dbReference>
<feature type="signal peptide" evidence="9">
    <location>
        <begin position="1"/>
        <end position="19"/>
    </location>
</feature>
<proteinExistence type="evidence at transcript level"/>
<dbReference type="InterPro" id="IPR050430">
    <property type="entry name" value="Peptidase_S1"/>
</dbReference>
<evidence type="ECO:0000256" key="4">
    <source>
        <dbReference type="ARBA" id="ARBA00022801"/>
    </source>
</evidence>
<name>A0A8F2D8L2_TENMO</name>
<dbReference type="SUPFAM" id="SSF50494">
    <property type="entry name" value="Trypsin-like serine proteases"/>
    <property type="match status" value="1"/>
</dbReference>
<dbReference type="Pfam" id="PF00089">
    <property type="entry name" value="Trypsin"/>
    <property type="match status" value="1"/>
</dbReference>
<dbReference type="PRINTS" id="PR00722">
    <property type="entry name" value="CHYMOTRYPSIN"/>
</dbReference>
<evidence type="ECO:0000256" key="5">
    <source>
        <dbReference type="ARBA" id="ARBA00022825"/>
    </source>
</evidence>
<dbReference type="GO" id="GO:0005576">
    <property type="term" value="C:extracellular region"/>
    <property type="evidence" value="ECO:0007669"/>
    <property type="project" value="UniProtKB-SubCell"/>
</dbReference>
<evidence type="ECO:0000256" key="7">
    <source>
        <dbReference type="RuleBase" id="RU363034"/>
    </source>
</evidence>
<evidence type="ECO:0000256" key="6">
    <source>
        <dbReference type="ARBA" id="ARBA00023157"/>
    </source>
</evidence>
<dbReference type="PANTHER" id="PTHR24276">
    <property type="entry name" value="POLYSERASE-RELATED"/>
    <property type="match status" value="1"/>
</dbReference>
<reference evidence="11" key="1">
    <citation type="submission" date="2021-02" db="EMBL/GenBank/DDBJ databases">
        <authorList>
            <person name="Oppert B.S."/>
            <person name="Elpidina E."/>
            <person name="Tereshchenkova V."/>
            <person name="Zhiganov N."/>
            <person name="Filippova I."/>
        </authorList>
    </citation>
    <scope>NUCLEOTIDE SEQUENCE</scope>
</reference>
<dbReference type="Gene3D" id="2.40.10.10">
    <property type="entry name" value="Trypsin-like serine proteases"/>
    <property type="match status" value="1"/>
</dbReference>
<dbReference type="GO" id="GO:0004252">
    <property type="term" value="F:serine-type endopeptidase activity"/>
    <property type="evidence" value="ECO:0007669"/>
    <property type="project" value="InterPro"/>
</dbReference>
<dbReference type="EMBL" id="MW603462">
    <property type="protein sequence ID" value="QWS65019.1"/>
    <property type="molecule type" value="mRNA"/>
</dbReference>
<evidence type="ECO:0000256" key="1">
    <source>
        <dbReference type="ARBA" id="ARBA00004239"/>
    </source>
</evidence>
<dbReference type="PROSITE" id="PS00134">
    <property type="entry name" value="TRYPSIN_HIS"/>
    <property type="match status" value="1"/>
</dbReference>
<comment type="subcellular location">
    <subcellularLocation>
        <location evidence="1">Secreted</location>
        <location evidence="1">Extracellular space</location>
    </subcellularLocation>
</comment>